<gene>
    <name evidence="1" type="ORF">SLEP1_g10537</name>
</gene>
<proteinExistence type="predicted"/>
<accession>A0AAV5I8D7</accession>
<dbReference type="AlphaFoldDB" id="A0AAV5I8D7"/>
<evidence type="ECO:0000313" key="1">
    <source>
        <dbReference type="EMBL" id="GKU97388.1"/>
    </source>
</evidence>
<keyword evidence="2" id="KW-1185">Reference proteome</keyword>
<sequence>MYAVVQPQPHFSPSLTLGLGRNSHLTSAPHSRSSAATALIFAPHSRSSAATASLQPLIHSRSQSELSPHFSPSLTQQCSHSLTSAPHSLSVSVGTLTSLQPFTHVAVQPQPSLLPLTHAIYYRFAVEAATDLLLELLQICSWSCCQSLPDYFNKRYCAFFSHCSKLNPDTIEALMCLQDWLRTDLKGSLDDICFFTQNEDMDCDEDNNLEGSLSPPFTGTGMGRDFPTPQDPIDIPTWESLLAP</sequence>
<evidence type="ECO:0000313" key="2">
    <source>
        <dbReference type="Proteomes" id="UP001054252"/>
    </source>
</evidence>
<protein>
    <submittedName>
        <fullName evidence="1">Uncharacterized protein</fullName>
    </submittedName>
</protein>
<comment type="caution">
    <text evidence="1">The sequence shown here is derived from an EMBL/GenBank/DDBJ whole genome shotgun (WGS) entry which is preliminary data.</text>
</comment>
<dbReference type="Proteomes" id="UP001054252">
    <property type="component" value="Unassembled WGS sequence"/>
</dbReference>
<name>A0AAV5I8D7_9ROSI</name>
<reference evidence="1 2" key="1">
    <citation type="journal article" date="2021" name="Commun. Biol.">
        <title>The genome of Shorea leprosula (Dipterocarpaceae) highlights the ecological relevance of drought in aseasonal tropical rainforests.</title>
        <authorList>
            <person name="Ng K.K.S."/>
            <person name="Kobayashi M.J."/>
            <person name="Fawcett J.A."/>
            <person name="Hatakeyama M."/>
            <person name="Paape T."/>
            <person name="Ng C.H."/>
            <person name="Ang C.C."/>
            <person name="Tnah L.H."/>
            <person name="Lee C.T."/>
            <person name="Nishiyama T."/>
            <person name="Sese J."/>
            <person name="O'Brien M.J."/>
            <person name="Copetti D."/>
            <person name="Mohd Noor M.I."/>
            <person name="Ong R.C."/>
            <person name="Putra M."/>
            <person name="Sireger I.Z."/>
            <person name="Indrioko S."/>
            <person name="Kosugi Y."/>
            <person name="Izuno A."/>
            <person name="Isagi Y."/>
            <person name="Lee S.L."/>
            <person name="Shimizu K.K."/>
        </authorList>
    </citation>
    <scope>NUCLEOTIDE SEQUENCE [LARGE SCALE GENOMIC DNA]</scope>
    <source>
        <strain evidence="1">214</strain>
    </source>
</reference>
<dbReference type="EMBL" id="BPVZ01000011">
    <property type="protein sequence ID" value="GKU97388.1"/>
    <property type="molecule type" value="Genomic_DNA"/>
</dbReference>
<organism evidence="1 2">
    <name type="scientific">Rubroshorea leprosula</name>
    <dbReference type="NCBI Taxonomy" id="152421"/>
    <lineage>
        <taxon>Eukaryota</taxon>
        <taxon>Viridiplantae</taxon>
        <taxon>Streptophyta</taxon>
        <taxon>Embryophyta</taxon>
        <taxon>Tracheophyta</taxon>
        <taxon>Spermatophyta</taxon>
        <taxon>Magnoliopsida</taxon>
        <taxon>eudicotyledons</taxon>
        <taxon>Gunneridae</taxon>
        <taxon>Pentapetalae</taxon>
        <taxon>rosids</taxon>
        <taxon>malvids</taxon>
        <taxon>Malvales</taxon>
        <taxon>Dipterocarpaceae</taxon>
        <taxon>Rubroshorea</taxon>
    </lineage>
</organism>